<dbReference type="Proteomes" id="UP000824890">
    <property type="component" value="Unassembled WGS sequence"/>
</dbReference>
<comment type="similarity">
    <text evidence="2">Belongs to the mitochondrial carrier (TC 2.A.29) family.</text>
</comment>
<keyword evidence="7" id="KW-0472">Membrane</keyword>
<keyword evidence="5" id="KW-0677">Repeat</keyword>
<dbReference type="Gene3D" id="1.50.40.10">
    <property type="entry name" value="Mitochondrial carrier domain"/>
    <property type="match status" value="1"/>
</dbReference>
<evidence type="ECO:0000256" key="3">
    <source>
        <dbReference type="ARBA" id="ARBA00022448"/>
    </source>
</evidence>
<dbReference type="InterPro" id="IPR018108">
    <property type="entry name" value="MCP_transmembrane"/>
</dbReference>
<keyword evidence="4" id="KW-0812">Transmembrane</keyword>
<evidence type="ECO:0000313" key="8">
    <source>
        <dbReference type="EMBL" id="KAH0850951.1"/>
    </source>
</evidence>
<dbReference type="InterPro" id="IPR023395">
    <property type="entry name" value="MCP_dom_sf"/>
</dbReference>
<dbReference type="Pfam" id="PF00153">
    <property type="entry name" value="Mito_carr"/>
    <property type="match status" value="1"/>
</dbReference>
<gene>
    <name evidence="8" type="ORF">HID58_095103</name>
</gene>
<reference evidence="8 9" key="1">
    <citation type="submission" date="2021-05" db="EMBL/GenBank/DDBJ databases">
        <title>Genome Assembly of Synthetic Allotetraploid Brassica napus Reveals Homoeologous Exchanges between Subgenomes.</title>
        <authorList>
            <person name="Davis J.T."/>
        </authorList>
    </citation>
    <scope>NUCLEOTIDE SEQUENCE [LARGE SCALE GENOMIC DNA]</scope>
    <source>
        <strain evidence="9">cv. Da-Ae</strain>
        <tissue evidence="8">Seedling</tissue>
    </source>
</reference>
<evidence type="ECO:0000256" key="4">
    <source>
        <dbReference type="ARBA" id="ARBA00022692"/>
    </source>
</evidence>
<keyword evidence="6" id="KW-1133">Transmembrane helix</keyword>
<feature type="non-terminal residue" evidence="8">
    <location>
        <position position="1"/>
    </location>
</feature>
<comment type="caution">
    <text evidence="8">The sequence shown here is derived from an EMBL/GenBank/DDBJ whole genome shotgun (WGS) entry which is preliminary data.</text>
</comment>
<evidence type="ECO:0000256" key="1">
    <source>
        <dbReference type="ARBA" id="ARBA00004141"/>
    </source>
</evidence>
<sequence length="129" mass="13795">ASLVATCRRVRGRGAVCSFFVSLSLSLCTTNMASKDPNREQPPPLSIEIKATQDQFFGFYRGIAPGVTGSLATGATYFGVIESTKKWIEESHPNLGGHLVHFIAGAIDKIQVLSKTAQGKKVTKIAEGI</sequence>
<keyword evidence="3" id="KW-0813">Transport</keyword>
<name>A0ABQ7X508_BRANA</name>
<evidence type="ECO:0000256" key="6">
    <source>
        <dbReference type="ARBA" id="ARBA00022989"/>
    </source>
</evidence>
<accession>A0ABQ7X508</accession>
<comment type="subcellular location">
    <subcellularLocation>
        <location evidence="1">Membrane</location>
        <topology evidence="1">Multi-pass membrane protein</topology>
    </subcellularLocation>
</comment>
<dbReference type="SUPFAM" id="SSF103506">
    <property type="entry name" value="Mitochondrial carrier"/>
    <property type="match status" value="1"/>
</dbReference>
<evidence type="ECO:0000256" key="2">
    <source>
        <dbReference type="ARBA" id="ARBA00006375"/>
    </source>
</evidence>
<evidence type="ECO:0000256" key="7">
    <source>
        <dbReference type="ARBA" id="ARBA00023136"/>
    </source>
</evidence>
<keyword evidence="9" id="KW-1185">Reference proteome</keyword>
<evidence type="ECO:0000256" key="5">
    <source>
        <dbReference type="ARBA" id="ARBA00022737"/>
    </source>
</evidence>
<proteinExistence type="inferred from homology"/>
<dbReference type="PANTHER" id="PTHR45667">
    <property type="entry name" value="S-ADENOSYLMETHIONINE MITOCHONDRIAL CARRIER PROTEIN"/>
    <property type="match status" value="1"/>
</dbReference>
<organism evidence="8 9">
    <name type="scientific">Brassica napus</name>
    <name type="common">Rape</name>
    <dbReference type="NCBI Taxonomy" id="3708"/>
    <lineage>
        <taxon>Eukaryota</taxon>
        <taxon>Viridiplantae</taxon>
        <taxon>Streptophyta</taxon>
        <taxon>Embryophyta</taxon>
        <taxon>Tracheophyta</taxon>
        <taxon>Spermatophyta</taxon>
        <taxon>Magnoliopsida</taxon>
        <taxon>eudicotyledons</taxon>
        <taxon>Gunneridae</taxon>
        <taxon>Pentapetalae</taxon>
        <taxon>rosids</taxon>
        <taxon>malvids</taxon>
        <taxon>Brassicales</taxon>
        <taxon>Brassicaceae</taxon>
        <taxon>Brassiceae</taxon>
        <taxon>Brassica</taxon>
    </lineage>
</organism>
<evidence type="ECO:0000313" key="9">
    <source>
        <dbReference type="Proteomes" id="UP000824890"/>
    </source>
</evidence>
<dbReference type="EMBL" id="JAGKQM010001877">
    <property type="protein sequence ID" value="KAH0850951.1"/>
    <property type="molecule type" value="Genomic_DNA"/>
</dbReference>
<protein>
    <submittedName>
        <fullName evidence="8">Uncharacterized protein</fullName>
    </submittedName>
</protein>